<dbReference type="Proteomes" id="UP000470082">
    <property type="component" value="Unassembled WGS sequence"/>
</dbReference>
<dbReference type="Gene3D" id="2.40.100.10">
    <property type="entry name" value="Cyclophilin-like"/>
    <property type="match status" value="1"/>
</dbReference>
<keyword evidence="6" id="KW-1133">Transmembrane helix</keyword>
<evidence type="ECO:0000313" key="9">
    <source>
        <dbReference type="Proteomes" id="UP000470082"/>
    </source>
</evidence>
<dbReference type="EC" id="5.2.1.8" evidence="4"/>
<evidence type="ECO:0000259" key="7">
    <source>
        <dbReference type="PROSITE" id="PS50072"/>
    </source>
</evidence>
<comment type="catalytic activity">
    <reaction evidence="4">
        <text>[protein]-peptidylproline (omega=180) = [protein]-peptidylproline (omega=0)</text>
        <dbReference type="Rhea" id="RHEA:16237"/>
        <dbReference type="Rhea" id="RHEA-COMP:10747"/>
        <dbReference type="Rhea" id="RHEA-COMP:10748"/>
        <dbReference type="ChEBI" id="CHEBI:83833"/>
        <dbReference type="ChEBI" id="CHEBI:83834"/>
        <dbReference type="EC" id="5.2.1.8"/>
    </reaction>
</comment>
<comment type="similarity">
    <text evidence="4">Belongs to the cyclophilin-type PPIase family.</text>
</comment>
<dbReference type="CDD" id="cd00317">
    <property type="entry name" value="cyclophilin"/>
    <property type="match status" value="1"/>
</dbReference>
<feature type="domain" description="PPIase cyclophilin-type" evidence="7">
    <location>
        <begin position="78"/>
        <end position="212"/>
    </location>
</feature>
<dbReference type="PANTHER" id="PTHR45625">
    <property type="entry name" value="PEPTIDYL-PROLYL CIS-TRANS ISOMERASE-RELATED"/>
    <property type="match status" value="1"/>
</dbReference>
<keyword evidence="6" id="KW-0472">Membrane</keyword>
<comment type="caution">
    <text evidence="8">The sequence shown here is derived from an EMBL/GenBank/DDBJ whole genome shotgun (WGS) entry which is preliminary data.</text>
</comment>
<dbReference type="GO" id="GO:0006457">
    <property type="term" value="P:protein folding"/>
    <property type="evidence" value="ECO:0007669"/>
    <property type="project" value="InterPro"/>
</dbReference>
<dbReference type="SUPFAM" id="SSF50891">
    <property type="entry name" value="Cyclophilin-like"/>
    <property type="match status" value="1"/>
</dbReference>
<dbReference type="PROSITE" id="PS50072">
    <property type="entry name" value="CSA_PPIASE_2"/>
    <property type="match status" value="1"/>
</dbReference>
<dbReference type="EMBL" id="VUMM01000029">
    <property type="protein sequence ID" value="MSS02366.1"/>
    <property type="molecule type" value="Genomic_DNA"/>
</dbReference>
<dbReference type="PRINTS" id="PR00153">
    <property type="entry name" value="CSAPPISMRASE"/>
</dbReference>
<evidence type="ECO:0000256" key="3">
    <source>
        <dbReference type="ARBA" id="ARBA00023235"/>
    </source>
</evidence>
<dbReference type="InterPro" id="IPR029000">
    <property type="entry name" value="Cyclophilin-like_dom_sf"/>
</dbReference>
<evidence type="ECO:0000256" key="2">
    <source>
        <dbReference type="ARBA" id="ARBA00023110"/>
    </source>
</evidence>
<reference evidence="8 9" key="1">
    <citation type="submission" date="2019-08" db="EMBL/GenBank/DDBJ databases">
        <title>In-depth cultivation of the pig gut microbiome towards novel bacterial diversity and tailored functional studies.</title>
        <authorList>
            <person name="Wylensek D."/>
            <person name="Hitch T.C.A."/>
            <person name="Clavel T."/>
        </authorList>
    </citation>
    <scope>NUCLEOTIDE SEQUENCE [LARGE SCALE GENOMIC DNA]</scope>
    <source>
        <strain evidence="8 9">LKV-178-WT-2G</strain>
    </source>
</reference>
<comment type="function">
    <text evidence="1 4">PPIases accelerate the folding of proteins. It catalyzes the cis-trans isomerization of proline imidic peptide bonds in oligopeptides.</text>
</comment>
<dbReference type="InterPro" id="IPR002130">
    <property type="entry name" value="Cyclophilin-type_PPIase_dom"/>
</dbReference>
<accession>A0A7X2N4M1</accession>
<feature type="compositionally biased region" description="Basic and acidic residues" evidence="5">
    <location>
        <begin position="219"/>
        <end position="229"/>
    </location>
</feature>
<organism evidence="8 9">
    <name type="scientific">Floccifex porci</name>
    <dbReference type="NCBI Taxonomy" id="2606629"/>
    <lineage>
        <taxon>Bacteria</taxon>
        <taxon>Bacillati</taxon>
        <taxon>Bacillota</taxon>
        <taxon>Erysipelotrichia</taxon>
        <taxon>Erysipelotrichales</taxon>
        <taxon>Erysipelotrichaceae</taxon>
        <taxon>Floccifex</taxon>
    </lineage>
</organism>
<dbReference type="InterPro" id="IPR044666">
    <property type="entry name" value="Cyclophilin_A-like"/>
</dbReference>
<keyword evidence="9" id="KW-1185">Reference proteome</keyword>
<keyword evidence="2 4" id="KW-0697">Rotamase</keyword>
<dbReference type="GO" id="GO:0003755">
    <property type="term" value="F:peptidyl-prolyl cis-trans isomerase activity"/>
    <property type="evidence" value="ECO:0007669"/>
    <property type="project" value="UniProtKB-UniRule"/>
</dbReference>
<sequence>MIIEDYIQYCFQTIDECTQFKSVILKQEKEPFQSTNQKCIETIETLTKKESGFKKIFIVPILLVCLIASYFVLKDDSVYYADINIKDYGQIVVQLDSKQAPETVDNFVSLAQSGFYDGLTFHRIMDGFMMQGGDPNGDGTGGSSQTIKGEFSANGVDNEISHIRGTISMARSSDYNSASSQFFIVQSDSTFLDGQYAAFGTVLSGMDIVDEICEKANPIDDNGSIEKSEQPVIESIQIRKE</sequence>
<protein>
    <recommendedName>
        <fullName evidence="4">Peptidyl-prolyl cis-trans isomerase</fullName>
        <shortName evidence="4">PPIase</shortName>
        <ecNumber evidence="4">5.2.1.8</ecNumber>
    </recommendedName>
</protein>
<dbReference type="InterPro" id="IPR020892">
    <property type="entry name" value="Cyclophilin-type_PPIase_CS"/>
</dbReference>
<evidence type="ECO:0000313" key="8">
    <source>
        <dbReference type="EMBL" id="MSS02366.1"/>
    </source>
</evidence>
<evidence type="ECO:0000256" key="5">
    <source>
        <dbReference type="SAM" id="MobiDB-lite"/>
    </source>
</evidence>
<dbReference type="PANTHER" id="PTHR45625:SF4">
    <property type="entry name" value="PEPTIDYLPROLYL ISOMERASE DOMAIN AND WD REPEAT-CONTAINING PROTEIN 1"/>
    <property type="match status" value="1"/>
</dbReference>
<name>A0A7X2N4M1_9FIRM</name>
<dbReference type="Pfam" id="PF00160">
    <property type="entry name" value="Pro_isomerase"/>
    <property type="match status" value="1"/>
</dbReference>
<dbReference type="AlphaFoldDB" id="A0A7X2N4M1"/>
<evidence type="ECO:0000256" key="4">
    <source>
        <dbReference type="RuleBase" id="RU363019"/>
    </source>
</evidence>
<proteinExistence type="inferred from homology"/>
<feature type="transmembrane region" description="Helical" evidence="6">
    <location>
        <begin position="56"/>
        <end position="73"/>
    </location>
</feature>
<dbReference type="PROSITE" id="PS00170">
    <property type="entry name" value="CSA_PPIASE_1"/>
    <property type="match status" value="1"/>
</dbReference>
<keyword evidence="6" id="KW-0812">Transmembrane</keyword>
<gene>
    <name evidence="8" type="ORF">FYJ50_09750</name>
</gene>
<evidence type="ECO:0000256" key="6">
    <source>
        <dbReference type="SAM" id="Phobius"/>
    </source>
</evidence>
<keyword evidence="3 4" id="KW-0413">Isomerase</keyword>
<feature type="region of interest" description="Disordered" evidence="5">
    <location>
        <begin position="219"/>
        <end position="241"/>
    </location>
</feature>
<evidence type="ECO:0000256" key="1">
    <source>
        <dbReference type="ARBA" id="ARBA00002388"/>
    </source>
</evidence>